<reference evidence="2" key="1">
    <citation type="journal article" date="2018" name="Front. Microbiol.">
        <title>Genome-Based Analysis Reveals the Taxonomy and Diversity of the Family Idiomarinaceae.</title>
        <authorList>
            <person name="Liu Y."/>
            <person name="Lai Q."/>
            <person name="Shao Z."/>
        </authorList>
    </citation>
    <scope>NUCLEOTIDE SEQUENCE [LARGE SCALE GENOMIC DNA]</scope>
    <source>
        <strain evidence="2">PO-M2</strain>
    </source>
</reference>
<sequence length="78" mass="9008">MSLHKRAYSESEASQYICMSRSFLRQARMNGPLAKRTPGPRYIRVGRAIRYLVDDLDAWLEQHCKHQSPLHALEGGHD</sequence>
<keyword evidence="2" id="KW-1185">Reference proteome</keyword>
<dbReference type="GO" id="GO:0003677">
    <property type="term" value="F:DNA binding"/>
    <property type="evidence" value="ECO:0007669"/>
    <property type="project" value="UniProtKB-KW"/>
</dbReference>
<keyword evidence="1" id="KW-0238">DNA-binding</keyword>
<gene>
    <name evidence="1" type="ORF">CWI70_11635</name>
</gene>
<comment type="caution">
    <text evidence="1">The sequence shown here is derived from an EMBL/GenBank/DDBJ whole genome shotgun (WGS) entry which is preliminary data.</text>
</comment>
<dbReference type="AlphaFoldDB" id="A0A432XUF7"/>
<evidence type="ECO:0000313" key="1">
    <source>
        <dbReference type="EMBL" id="RUO52370.1"/>
    </source>
</evidence>
<dbReference type="EMBL" id="PIPX01000003">
    <property type="protein sequence ID" value="RUO52370.1"/>
    <property type="molecule type" value="Genomic_DNA"/>
</dbReference>
<evidence type="ECO:0000313" key="2">
    <source>
        <dbReference type="Proteomes" id="UP000287649"/>
    </source>
</evidence>
<organism evidence="1 2">
    <name type="scientific">Pseudidiomarina homiensis</name>
    <dbReference type="NCBI Taxonomy" id="364198"/>
    <lineage>
        <taxon>Bacteria</taxon>
        <taxon>Pseudomonadati</taxon>
        <taxon>Pseudomonadota</taxon>
        <taxon>Gammaproteobacteria</taxon>
        <taxon>Alteromonadales</taxon>
        <taxon>Idiomarinaceae</taxon>
        <taxon>Pseudidiomarina</taxon>
    </lineage>
</organism>
<dbReference type="Proteomes" id="UP000287649">
    <property type="component" value="Unassembled WGS sequence"/>
</dbReference>
<protein>
    <submittedName>
        <fullName evidence="1">DNA-binding protein</fullName>
    </submittedName>
</protein>
<name>A0A432XUF7_9GAMM</name>
<proteinExistence type="predicted"/>
<accession>A0A432XUF7</accession>